<evidence type="ECO:0000313" key="3">
    <source>
        <dbReference type="EMBL" id="KAF9792964.1"/>
    </source>
</evidence>
<feature type="transmembrane region" description="Helical" evidence="2">
    <location>
        <begin position="83"/>
        <end position="106"/>
    </location>
</feature>
<dbReference type="EMBL" id="WIUZ02000001">
    <property type="protein sequence ID" value="KAF9792964.1"/>
    <property type="molecule type" value="Genomic_DNA"/>
</dbReference>
<keyword evidence="2" id="KW-1133">Transmembrane helix</keyword>
<evidence type="ECO:0000313" key="4">
    <source>
        <dbReference type="Proteomes" id="UP000736335"/>
    </source>
</evidence>
<evidence type="ECO:0000256" key="1">
    <source>
        <dbReference type="SAM" id="MobiDB-lite"/>
    </source>
</evidence>
<organism evidence="3 4">
    <name type="scientific">Thelephora terrestris</name>
    <dbReference type="NCBI Taxonomy" id="56493"/>
    <lineage>
        <taxon>Eukaryota</taxon>
        <taxon>Fungi</taxon>
        <taxon>Dikarya</taxon>
        <taxon>Basidiomycota</taxon>
        <taxon>Agaricomycotina</taxon>
        <taxon>Agaricomycetes</taxon>
        <taxon>Thelephorales</taxon>
        <taxon>Thelephoraceae</taxon>
        <taxon>Thelephora</taxon>
    </lineage>
</organism>
<dbReference type="OrthoDB" id="10490411at2759"/>
<feature type="region of interest" description="Disordered" evidence="1">
    <location>
        <begin position="183"/>
        <end position="204"/>
    </location>
</feature>
<feature type="transmembrane region" description="Helical" evidence="2">
    <location>
        <begin position="12"/>
        <end position="31"/>
    </location>
</feature>
<protein>
    <submittedName>
        <fullName evidence="3">Uncharacterized protein</fullName>
    </submittedName>
</protein>
<sequence length="279" mass="31086">MHPADFCEHCIRASLSLIFLSNSTLALLLGIPYNGQRHRKVDQLFFDQEEFVQLTTSSVIVVLVSCLFLCRVSPYCRFRVPKVLAFVALTTLSVLGMSCLTTYGRGDPCCESGGSQNSKYCCRPDIYLSLAWFSTVISLAGLVASSILHLCDNAAYTRPRTEYDGTHPLARVTKRESLELAKMRRTSNGQVTEEEVPTDLPPPPYEPSPTLLSSYVLPSIPLRKRDMNKLGLSVITDLSMGPSLESSPLETIPRKRWRGRGRDAWERKPLGGSETPERV</sequence>
<keyword evidence="4" id="KW-1185">Reference proteome</keyword>
<evidence type="ECO:0000256" key="2">
    <source>
        <dbReference type="SAM" id="Phobius"/>
    </source>
</evidence>
<reference evidence="3" key="1">
    <citation type="journal article" date="2020" name="Nat. Commun.">
        <title>Large-scale genome sequencing of mycorrhizal fungi provides insights into the early evolution of symbiotic traits.</title>
        <authorList>
            <person name="Miyauchi S."/>
            <person name="Kiss E."/>
            <person name="Kuo A."/>
            <person name="Drula E."/>
            <person name="Kohler A."/>
            <person name="Sanchez-Garcia M."/>
            <person name="Morin E."/>
            <person name="Andreopoulos B."/>
            <person name="Barry K.W."/>
            <person name="Bonito G."/>
            <person name="Buee M."/>
            <person name="Carver A."/>
            <person name="Chen C."/>
            <person name="Cichocki N."/>
            <person name="Clum A."/>
            <person name="Culley D."/>
            <person name="Crous P.W."/>
            <person name="Fauchery L."/>
            <person name="Girlanda M."/>
            <person name="Hayes R.D."/>
            <person name="Keri Z."/>
            <person name="LaButti K."/>
            <person name="Lipzen A."/>
            <person name="Lombard V."/>
            <person name="Magnuson J."/>
            <person name="Maillard F."/>
            <person name="Murat C."/>
            <person name="Nolan M."/>
            <person name="Ohm R.A."/>
            <person name="Pangilinan J."/>
            <person name="Pereira M.F."/>
            <person name="Perotto S."/>
            <person name="Peter M."/>
            <person name="Pfister S."/>
            <person name="Riley R."/>
            <person name="Sitrit Y."/>
            <person name="Stielow J.B."/>
            <person name="Szollosi G."/>
            <person name="Zifcakova L."/>
            <person name="Stursova M."/>
            <person name="Spatafora J.W."/>
            <person name="Tedersoo L."/>
            <person name="Vaario L.M."/>
            <person name="Yamada A."/>
            <person name="Yan M."/>
            <person name="Wang P."/>
            <person name="Xu J."/>
            <person name="Bruns T."/>
            <person name="Baldrian P."/>
            <person name="Vilgalys R."/>
            <person name="Dunand C."/>
            <person name="Henrissat B."/>
            <person name="Grigoriev I.V."/>
            <person name="Hibbett D."/>
            <person name="Nagy L.G."/>
            <person name="Martin F.M."/>
        </authorList>
    </citation>
    <scope>NUCLEOTIDE SEQUENCE</scope>
    <source>
        <strain evidence="3">UH-Tt-Lm1</strain>
    </source>
</reference>
<proteinExistence type="predicted"/>
<comment type="caution">
    <text evidence="3">The sequence shown here is derived from an EMBL/GenBank/DDBJ whole genome shotgun (WGS) entry which is preliminary data.</text>
</comment>
<dbReference type="AlphaFoldDB" id="A0A9P6HQU8"/>
<feature type="transmembrane region" description="Helical" evidence="2">
    <location>
        <begin position="126"/>
        <end position="151"/>
    </location>
</feature>
<keyword evidence="2" id="KW-0812">Transmembrane</keyword>
<name>A0A9P6HQU8_9AGAM</name>
<accession>A0A9P6HQU8</accession>
<feature type="compositionally biased region" description="Basic and acidic residues" evidence="1">
    <location>
        <begin position="260"/>
        <end position="279"/>
    </location>
</feature>
<dbReference type="Proteomes" id="UP000736335">
    <property type="component" value="Unassembled WGS sequence"/>
</dbReference>
<reference evidence="3" key="2">
    <citation type="submission" date="2020-11" db="EMBL/GenBank/DDBJ databases">
        <authorList>
            <consortium name="DOE Joint Genome Institute"/>
            <person name="Kuo A."/>
            <person name="Miyauchi S."/>
            <person name="Kiss E."/>
            <person name="Drula E."/>
            <person name="Kohler A."/>
            <person name="Sanchez-Garcia M."/>
            <person name="Andreopoulos B."/>
            <person name="Barry K.W."/>
            <person name="Bonito G."/>
            <person name="Buee M."/>
            <person name="Carver A."/>
            <person name="Chen C."/>
            <person name="Cichocki N."/>
            <person name="Clum A."/>
            <person name="Culley D."/>
            <person name="Crous P.W."/>
            <person name="Fauchery L."/>
            <person name="Girlanda M."/>
            <person name="Hayes R."/>
            <person name="Keri Z."/>
            <person name="Labutti K."/>
            <person name="Lipzen A."/>
            <person name="Lombard V."/>
            <person name="Magnuson J."/>
            <person name="Maillard F."/>
            <person name="Morin E."/>
            <person name="Murat C."/>
            <person name="Nolan M."/>
            <person name="Ohm R."/>
            <person name="Pangilinan J."/>
            <person name="Pereira M."/>
            <person name="Perotto S."/>
            <person name="Peter M."/>
            <person name="Riley R."/>
            <person name="Sitrit Y."/>
            <person name="Stielow B."/>
            <person name="Szollosi G."/>
            <person name="Zifcakova L."/>
            <person name="Stursova M."/>
            <person name="Spatafora J.W."/>
            <person name="Tedersoo L."/>
            <person name="Vaario L.-M."/>
            <person name="Yamada A."/>
            <person name="Yan M."/>
            <person name="Wang P."/>
            <person name="Xu J."/>
            <person name="Bruns T."/>
            <person name="Baldrian P."/>
            <person name="Vilgalys R."/>
            <person name="Henrissat B."/>
            <person name="Grigoriev I.V."/>
            <person name="Hibbett D."/>
            <person name="Nagy L.G."/>
            <person name="Martin F.M."/>
        </authorList>
    </citation>
    <scope>NUCLEOTIDE SEQUENCE</scope>
    <source>
        <strain evidence="3">UH-Tt-Lm1</strain>
    </source>
</reference>
<gene>
    <name evidence="3" type="ORF">BJ322DRAFT_90853</name>
</gene>
<feature type="transmembrane region" description="Helical" evidence="2">
    <location>
        <begin position="51"/>
        <end position="71"/>
    </location>
</feature>
<feature type="region of interest" description="Disordered" evidence="1">
    <location>
        <begin position="241"/>
        <end position="279"/>
    </location>
</feature>
<keyword evidence="2" id="KW-0472">Membrane</keyword>